<comment type="subcellular location">
    <subcellularLocation>
        <location evidence="1">Plastid</location>
    </subcellularLocation>
</comment>
<evidence type="ECO:0000256" key="6">
    <source>
        <dbReference type="ARBA" id="ARBA00023274"/>
    </source>
</evidence>
<dbReference type="GO" id="GO:0015935">
    <property type="term" value="C:small ribosomal subunit"/>
    <property type="evidence" value="ECO:0007669"/>
    <property type="project" value="InterPro"/>
</dbReference>
<feature type="transmembrane region" description="Helical" evidence="10">
    <location>
        <begin position="38"/>
        <end position="64"/>
    </location>
</feature>
<comment type="function">
    <text evidence="7">With S4 and S5 plays an important role in translational accuracy. Located at the interface of the 30S and 50S subunits.</text>
</comment>
<keyword evidence="4" id="KW-0934">Plastid</keyword>
<evidence type="ECO:0000256" key="2">
    <source>
        <dbReference type="ARBA" id="ARBA00005657"/>
    </source>
</evidence>
<dbReference type="PRINTS" id="PR01034">
    <property type="entry name" value="RIBOSOMALS12"/>
</dbReference>
<comment type="similarity">
    <text evidence="2">Belongs to the universal ribosomal protein uS12 family.</text>
</comment>
<keyword evidence="10" id="KW-0812">Transmembrane</keyword>
<dbReference type="EMBL" id="HBEG01022801">
    <property type="protein sequence ID" value="CAD8358496.1"/>
    <property type="molecule type" value="Transcribed_RNA"/>
</dbReference>
<protein>
    <recommendedName>
        <fullName evidence="8">Small ribosomal subunit protein uS12c</fullName>
    </recommendedName>
    <alternativeName>
        <fullName evidence="9">Apicoplast 30S ribosomal protein S12</fullName>
    </alternativeName>
</protein>
<dbReference type="CDD" id="cd03368">
    <property type="entry name" value="Ribosomal_S12"/>
    <property type="match status" value="1"/>
</dbReference>
<evidence type="ECO:0000256" key="9">
    <source>
        <dbReference type="ARBA" id="ARBA00081202"/>
    </source>
</evidence>
<dbReference type="SUPFAM" id="SSF50249">
    <property type="entry name" value="Nucleic acid-binding proteins"/>
    <property type="match status" value="1"/>
</dbReference>
<dbReference type="GO" id="GO:0003735">
    <property type="term" value="F:structural constituent of ribosome"/>
    <property type="evidence" value="ECO:0007669"/>
    <property type="project" value="InterPro"/>
</dbReference>
<dbReference type="NCBIfam" id="TIGR00981">
    <property type="entry name" value="rpsL_bact"/>
    <property type="match status" value="1"/>
</dbReference>
<gene>
    <name evidence="11" type="ORF">PBAH0796_LOCUS13830</name>
</gene>
<comment type="subunit">
    <text evidence="3">Part of the 30S ribosomal subunit.</text>
</comment>
<dbReference type="InterPro" id="IPR006032">
    <property type="entry name" value="Ribosomal_uS12"/>
</dbReference>
<sequence length="181" mass="19510">MAQVACTAWQLLAPLAPGSLRGGRRPIGSAMARLALQPLAILLAGFIAIFSQFLSPALVIPGATGPKQYGKKKKARTPELNGGPQRSGICVRVFTTSPKKPNSAIRKVARVKLSTGVQITAYIPGEGHNLQEFSQVLIRGGRRKDLVGVKYCLMRGCRGLEGVQGRRKSRSKYGMTKPEKE</sequence>
<dbReference type="Pfam" id="PF00164">
    <property type="entry name" value="Ribosom_S12_S23"/>
    <property type="match status" value="1"/>
</dbReference>
<keyword evidence="5" id="KW-0689">Ribosomal protein</keyword>
<dbReference type="Gene3D" id="2.40.50.140">
    <property type="entry name" value="Nucleic acid-binding proteins"/>
    <property type="match status" value="1"/>
</dbReference>
<dbReference type="InterPro" id="IPR012340">
    <property type="entry name" value="NA-bd_OB-fold"/>
</dbReference>
<evidence type="ECO:0000256" key="7">
    <source>
        <dbReference type="ARBA" id="ARBA00024830"/>
    </source>
</evidence>
<dbReference type="PANTHER" id="PTHR11652">
    <property type="entry name" value="30S RIBOSOMAL PROTEIN S12 FAMILY MEMBER"/>
    <property type="match status" value="1"/>
</dbReference>
<evidence type="ECO:0000256" key="1">
    <source>
        <dbReference type="ARBA" id="ARBA00004474"/>
    </source>
</evidence>
<dbReference type="GO" id="GO:0009536">
    <property type="term" value="C:plastid"/>
    <property type="evidence" value="ECO:0007669"/>
    <property type="project" value="UniProtKB-SubCell"/>
</dbReference>
<keyword evidence="10" id="KW-0472">Membrane</keyword>
<accession>A0A7S0FFL9</accession>
<dbReference type="GO" id="GO:0006412">
    <property type="term" value="P:translation"/>
    <property type="evidence" value="ECO:0007669"/>
    <property type="project" value="InterPro"/>
</dbReference>
<organism evidence="11">
    <name type="scientific">Pyrodinium bahamense</name>
    <dbReference type="NCBI Taxonomy" id="73915"/>
    <lineage>
        <taxon>Eukaryota</taxon>
        <taxon>Sar</taxon>
        <taxon>Alveolata</taxon>
        <taxon>Dinophyceae</taxon>
        <taxon>Gonyaulacales</taxon>
        <taxon>Pyrocystaceae</taxon>
        <taxon>Pyrodinium</taxon>
    </lineage>
</organism>
<dbReference type="AlphaFoldDB" id="A0A7S0FFL9"/>
<dbReference type="FunFam" id="2.40.50.140:FF:000099">
    <property type="entry name" value="Ribosomal protein S12, mitochondrial"/>
    <property type="match status" value="1"/>
</dbReference>
<evidence type="ECO:0000256" key="8">
    <source>
        <dbReference type="ARBA" id="ARBA00040813"/>
    </source>
</evidence>
<evidence type="ECO:0000256" key="5">
    <source>
        <dbReference type="ARBA" id="ARBA00022980"/>
    </source>
</evidence>
<reference evidence="11" key="1">
    <citation type="submission" date="2021-01" db="EMBL/GenBank/DDBJ databases">
        <authorList>
            <person name="Corre E."/>
            <person name="Pelletier E."/>
            <person name="Niang G."/>
            <person name="Scheremetjew M."/>
            <person name="Finn R."/>
            <person name="Kale V."/>
            <person name="Holt S."/>
            <person name="Cochrane G."/>
            <person name="Meng A."/>
            <person name="Brown T."/>
            <person name="Cohen L."/>
        </authorList>
    </citation>
    <scope>NUCLEOTIDE SEQUENCE</scope>
    <source>
        <strain evidence="11">Pbaha01</strain>
    </source>
</reference>
<evidence type="ECO:0000313" key="11">
    <source>
        <dbReference type="EMBL" id="CAD8358496.1"/>
    </source>
</evidence>
<evidence type="ECO:0000256" key="4">
    <source>
        <dbReference type="ARBA" id="ARBA00022640"/>
    </source>
</evidence>
<evidence type="ECO:0000256" key="10">
    <source>
        <dbReference type="SAM" id="Phobius"/>
    </source>
</evidence>
<dbReference type="PROSITE" id="PS00055">
    <property type="entry name" value="RIBOSOMAL_S12"/>
    <property type="match status" value="1"/>
</dbReference>
<keyword evidence="10" id="KW-1133">Transmembrane helix</keyword>
<name>A0A7S0FFL9_9DINO</name>
<keyword evidence="6" id="KW-0687">Ribonucleoprotein</keyword>
<proteinExistence type="inferred from homology"/>
<dbReference type="InterPro" id="IPR005679">
    <property type="entry name" value="Ribosomal_uS12_bac"/>
</dbReference>
<evidence type="ECO:0000256" key="3">
    <source>
        <dbReference type="ARBA" id="ARBA00011458"/>
    </source>
</evidence>